<accession>A0AA92X8E7</accession>
<dbReference type="PANTHER" id="PTHR13593">
    <property type="match status" value="1"/>
</dbReference>
<evidence type="ECO:0000313" key="3">
    <source>
        <dbReference type="EMBL" id="RJF58553.1"/>
    </source>
</evidence>
<name>A0AA92X8E7_9GAMM</name>
<dbReference type="PANTHER" id="PTHR13593:SF113">
    <property type="entry name" value="SI:DKEY-266F7.9"/>
    <property type="match status" value="1"/>
</dbReference>
<dbReference type="EMBL" id="QYYG01000001">
    <property type="protein sequence ID" value="RJF58553.1"/>
    <property type="molecule type" value="Genomic_DNA"/>
</dbReference>
<dbReference type="InterPro" id="IPR051057">
    <property type="entry name" value="PI-PLC_domain"/>
</dbReference>
<dbReference type="Gene3D" id="3.20.20.190">
    <property type="entry name" value="Phosphatidylinositol (PI) phosphodiesterase"/>
    <property type="match status" value="1"/>
</dbReference>
<keyword evidence="4" id="KW-1185">Reference proteome</keyword>
<keyword evidence="1" id="KW-0175">Coiled coil</keyword>
<dbReference type="Pfam" id="PF15645">
    <property type="entry name" value="Tox-PLDMTX"/>
    <property type="match status" value="1"/>
</dbReference>
<dbReference type="GO" id="GO:0008081">
    <property type="term" value="F:phosphoric diester hydrolase activity"/>
    <property type="evidence" value="ECO:0007669"/>
    <property type="project" value="InterPro"/>
</dbReference>
<dbReference type="PROSITE" id="PS50007">
    <property type="entry name" value="PIPLC_X_DOMAIN"/>
    <property type="match status" value="1"/>
</dbReference>
<feature type="coiled-coil region" evidence="1">
    <location>
        <begin position="2415"/>
        <end position="2442"/>
    </location>
</feature>
<dbReference type="CDD" id="cd08557">
    <property type="entry name" value="PI-PLCc_bacteria_like"/>
    <property type="match status" value="1"/>
</dbReference>
<dbReference type="RefSeq" id="WP_119803815.1">
    <property type="nucleotide sequence ID" value="NZ_QYYG01000001.1"/>
</dbReference>
<evidence type="ECO:0000256" key="1">
    <source>
        <dbReference type="SAM" id="Coils"/>
    </source>
</evidence>
<sequence>MPYFYDSENPEREKKHHYGKGVLDEENAEFEEEIYIDAEDVLYFDALDFFSDPAAILPSSEGQRIGDTSEPQSTVIALVRHIVGKTLFSIQLRLFYRMAGLDDLYIDLRRLAQSHESFPVRLKKLSELLGEHKNIVPERYRPLLQQSTELTRLGINLYQILAARSENFFSEMRNFADRAEDMLSLEVVRAQLAAPVLDKLAFVPGQLRNVASILSLLQLMPAGASFDEWLRMFERQTILPESVRLLLSEYRALSDQLQELSADISVIGERYPFSAEDNWGQRISWVHRVLNDPITAGYLVPHLPSGITETVNLSVPLIQLGSRFPAGSSLAQQLSWLGRQATTPAPELSQLLAQRPFSEFIAPLRDQLSERIVNPVLFNALLTLADPAQSLWVKSINITSVFLSGVNARQALSYAVRTSVSSFPGGTLLLSGWDWYQSLPAGLSWQDTLARFTGDLVDEVNRDPQRLRGLLPLLPVGIKQSADALSALITLPVGKPWQEVLRWACGQLGVGNEYNWFYQRFVDICLIRGVYETLQQGDAMQREGMLRELSAGLKDYLALQPDSALVGMLDMLPYLPLLASMREEMSTMPATNSWFGWATNLLSVVENHPHPVLNELREKLEAQTVNYLSDSLVEGIDTLWAQLPEFSDPLRFPEASAVVIPDGRTARMPASRLEPEGPESAVEAVPDDLRLYVEGAGIAAMWVGIIYFLYRSLQSEKGINARNDRTGIPIDDIELSQLFTNAENNIKTDNPSDDTEFVQLVINAEDNIPDVPGNPGNHRVMRYVIPALVTVAGMGLTAGWVYKNIFSSEEGNETDLPGHSLDEIRLSPAMLIYMSEDIGIDNGEGMENSEISKSEIDEIVHSYKEFISSPEFVKNNIIGYETTADTAVREKREIRSGAQSLGLEVAKPDSKISNEIVNFLEFHWYQTNGDLTLTDNQVTYKSNEWLYNYGTYALLKINHRYWMVEKLYSSPNKPKKIILVNNVNNEKLPLSLNRNHVWELDEESGDIKEINDFINNLLTWEFYPESFSKMMKDLMKGIALSSMGNDLKPTFKDLKKILFKMIESIVLKRKYADVAHANEFIQALFELKIQLGDDIGFINKGNVHHQENGNGSILDLVITAYNINDVNEDIYNEMIMHFLYGQSSYDDVCRTLAEDILNKEKLRAMYQGYIDKNEKDIISITRELNGIDSKFSDMGLGNSMMQNYRKHEKTKQENLLKEKINALKEDKTAADYKLLLPLNNAKLEKLTEKKEGLLLFWKDNRESHNNYLTGIAAAYDKMKKEVPEMLSRTGKKRSLNKAYLVYLYFVMEELKVYELAGENLIDIDVTDLKQIQAMKKFVYTSISQQFFADELAKKIPYNINEIIWHNDLRDITSVHNYATNMMSTPWQKMHVDFHSDVEEKHTEEQSYTFLCAMLYFLKENKKTTSELSYTPIIYILKRYIEATKELNIFSKDNNPEPEGYYTLSDMKSRDFFSSQYYYNEQFNIYKDRFLNYDADKYVIDSLFINGVSVNSALSKCKNYYYYSISDDAYNSYINVEQNPLRFGRLVMIQLDNDDWIFFADLDGAIAFKKYTQQDVTNNITLRDLTTPQQSMGARYVGSNNGYTELYSNRYYPYDELGNVEETFSDKKISSFDKLWKSFFGNEVIEPQLEYRSNKKINGKNSFEVMTSVMKENLTELNDVYKNGLDKKSGWHITAEILVPFYQVIYNAVTDRYYSPSVSDIASITTDVISVVSILHSVASKLIKVTDDIVRKITYKMATLNATGISGKNAIKIIIADLPIILGRKIAPELVKILLSAALDVIDPLPYPTREIIKTIHRSIKKFSLYDANDFVKNRIFSIRTDQGSSRTAKLSEKYAIKNSSVKLDEMIFHDEKGKYKNIYELREINDRHYFIRQDEATYQVRWDDYAHTWRVINPDNPGRFIYAVPVMQKNGAWVTHSYLPGLGGGKNTDDIFSGAKKEFVIENTPQGINNIRAAKEDSLVKTFDIEKGYYLPNAKFDVVPVGTALRTHELNISEKEAINALTTMIKKGVSVLELLKKYNGKDKLNLQEKINLMISFAENSASTIKNPALDNIDELLSYFVLVEKTDGGVIKEEQVYGYISLGYSTEEVLDLRYLFGHPYTILNSSIEFREFVISEGYLTDSELERYRVRSISSQLTQGSLAQLLDFYGRQELSVKLFKTDTVTPVTEKLATSFQKKLADVLPDEMTGNQTLLDETRKMIAGVSGKKVQRDTIFNILNENKKIKMELAGYTRDPEGKCNLATEIIIEGLKNKGYDTQVAGVLFYKSPSDPAPGNHYAVIARKGNEYLVIDATIEQFMKRENRGYEWLISSYEEWYNKLRSSDKLKNKIIVSSEYSSVISASSDLERPGDLSWLNSRYIKDSKYKLINLPEKFAPLIRDTYKKDMEFLNSKKGFSTINNLEKEMVEIENKKRVLLKREKDLTDQDKLVPNKIKDDIIKFEEEIVDLQDKEDVFQRVENIMFLARNHTEIAISDFTFKTPISKGLVSKIKNVKIGKDIVLNDFDSIDHNGIVMKEGGCYLSLGGSGKPLENYDPDEGTAKILFGSERGDIYFKESSWVEGRKPRSENLLKNISKANPVAAFEEGYIAINHNEMPKNTRLSQISMLGSHDAGTYAFRRKKGIPGSLGEAFPFAFKTQNLNLREQAEAGARYFDIRVAVRSDGSFGFFHGPSVANGDAVADIRELLAYAKSDSKNFYLIKFVFKNEIRKKGTITPDSDIFLNKVLQGYRDNMITFKDTSSLAMAQVGLLEKGKYLGVMVNEYHGNEWHWQYKEQTYTSWANSPDAKKTADFITAFHANASPEDKLTIIQSNMPFAHVGTGELSLGVENNLGRSSETLASAVDNIKQPGIISADFIGEEKSATKRFNTKVVLNNTKLLRRV</sequence>
<protein>
    <recommendedName>
        <fullName evidence="2">Tox-PLDMTX domain-containing protein</fullName>
    </recommendedName>
</protein>
<proteinExistence type="predicted"/>
<evidence type="ECO:0000313" key="4">
    <source>
        <dbReference type="Proteomes" id="UP000284338"/>
    </source>
</evidence>
<gene>
    <name evidence="3" type="ORF">D4100_07325</name>
</gene>
<dbReference type="SUPFAM" id="SSF51695">
    <property type="entry name" value="PLC-like phosphodiesterases"/>
    <property type="match status" value="1"/>
</dbReference>
<evidence type="ECO:0000259" key="2">
    <source>
        <dbReference type="Pfam" id="PF15645"/>
    </source>
</evidence>
<dbReference type="InterPro" id="IPR017946">
    <property type="entry name" value="PLC-like_Pdiesterase_TIM-brl"/>
</dbReference>
<organism evidence="3 4">
    <name type="scientific">Serratia inhibens</name>
    <dbReference type="NCBI Taxonomy" id="2338073"/>
    <lineage>
        <taxon>Bacteria</taxon>
        <taxon>Pseudomonadati</taxon>
        <taxon>Pseudomonadota</taxon>
        <taxon>Gammaproteobacteria</taxon>
        <taxon>Enterobacterales</taxon>
        <taxon>Yersiniaceae</taxon>
        <taxon>Serratia</taxon>
    </lineage>
</organism>
<feature type="domain" description="Tox-PLDMTX" evidence="2">
    <location>
        <begin position="2253"/>
        <end position="2350"/>
    </location>
</feature>
<dbReference type="GO" id="GO:0006629">
    <property type="term" value="P:lipid metabolic process"/>
    <property type="evidence" value="ECO:0007669"/>
    <property type="project" value="InterPro"/>
</dbReference>
<dbReference type="InterPro" id="IPR028907">
    <property type="entry name" value="Tox-PLDMTX_dom"/>
</dbReference>
<dbReference type="Proteomes" id="UP000284338">
    <property type="component" value="Unassembled WGS sequence"/>
</dbReference>
<reference evidence="3 4" key="1">
    <citation type="submission" date="2018-09" db="EMBL/GenBank/DDBJ databases">
        <title>Draft genome of a novel serratia sp. strain with antifungal activity.</title>
        <authorList>
            <person name="Dichmann S.I."/>
            <person name="Park B.P."/>
            <person name="Pathiraja D."/>
            <person name="Choi I.-G."/>
            <person name="Stougaard P."/>
            <person name="Hennessy R.C."/>
        </authorList>
    </citation>
    <scope>NUCLEOTIDE SEQUENCE [LARGE SCALE GENOMIC DNA]</scope>
    <source>
        <strain evidence="3 4">S40</strain>
    </source>
</reference>
<comment type="caution">
    <text evidence="3">The sequence shown here is derived from an EMBL/GenBank/DDBJ whole genome shotgun (WGS) entry which is preliminary data.</text>
</comment>
<dbReference type="Gene3D" id="3.10.670.10">
    <property type="entry name" value="Secreted effector protein ssei"/>
    <property type="match status" value="1"/>
</dbReference>